<keyword evidence="2" id="KW-0472">Membrane</keyword>
<comment type="caution">
    <text evidence="3">The sequence shown here is derived from an EMBL/GenBank/DDBJ whole genome shotgun (WGS) entry which is preliminary data.</text>
</comment>
<organism evidence="3 4">
    <name type="scientific">Pseudolysinimonas yzui</name>
    <dbReference type="NCBI Taxonomy" id="2708254"/>
    <lineage>
        <taxon>Bacteria</taxon>
        <taxon>Bacillati</taxon>
        <taxon>Actinomycetota</taxon>
        <taxon>Actinomycetes</taxon>
        <taxon>Micrococcales</taxon>
        <taxon>Microbacteriaceae</taxon>
        <taxon>Pseudolysinimonas</taxon>
    </lineage>
</organism>
<reference evidence="3" key="2">
    <citation type="submission" date="2020-09" db="EMBL/GenBank/DDBJ databases">
        <authorList>
            <person name="Sun Q."/>
            <person name="Zhou Y."/>
        </authorList>
    </citation>
    <scope>NUCLEOTIDE SEQUENCE</scope>
    <source>
        <strain evidence="3">CGMCC 1.16548</strain>
    </source>
</reference>
<evidence type="ECO:0000256" key="1">
    <source>
        <dbReference type="SAM" id="MobiDB-lite"/>
    </source>
</evidence>
<keyword evidence="2" id="KW-1133">Transmembrane helix</keyword>
<feature type="compositionally biased region" description="Pro residues" evidence="1">
    <location>
        <begin position="1"/>
        <end position="18"/>
    </location>
</feature>
<name>A0A8J3LY02_9MICO</name>
<feature type="region of interest" description="Disordered" evidence="1">
    <location>
        <begin position="1"/>
        <end position="22"/>
    </location>
</feature>
<dbReference type="AlphaFoldDB" id="A0A8J3LY02"/>
<accession>A0A8J3LY02</accession>
<protein>
    <submittedName>
        <fullName evidence="3">Uncharacterized protein</fullName>
    </submittedName>
</protein>
<dbReference type="Proteomes" id="UP000617531">
    <property type="component" value="Unassembled WGS sequence"/>
</dbReference>
<sequence>MTLPPPLGVPLDPTPPPFATASQPRRLRPWPFLLAAMAVSVVSAIALLASTWTLPNIQHFHDSYVAWSEPLPDDVAAIAAVTGMSEEGELVYRASTPAIEDDDDFNQHCSIEGGAVLGCYYEGNVYVYAVTDDRLAGTVEVTAAHEMLHAAYERLSPDERERIDALVEEAIAAIPDDDPVFDDLELYAADQQADEWHSRLGTEFADLPPALEAHFARYFDDRAKVVELNAKATALFDQLRAQIEALVAEIDALDPVLDARIAAYEAAIADFNADVDSFNARAANGSFSSQQQFNQERAALVARGAQIDAEGAALDAEITRYNGLVEQLTALDADYADLYSALDPSDDTGTVSP</sequence>
<gene>
    <name evidence="3" type="ORF">GCM10011600_05090</name>
</gene>
<reference evidence="3" key="1">
    <citation type="journal article" date="2014" name="Int. J. Syst. Evol. Microbiol.">
        <title>Complete genome sequence of Corynebacterium casei LMG S-19264T (=DSM 44701T), isolated from a smear-ripened cheese.</title>
        <authorList>
            <consortium name="US DOE Joint Genome Institute (JGI-PGF)"/>
            <person name="Walter F."/>
            <person name="Albersmeier A."/>
            <person name="Kalinowski J."/>
            <person name="Ruckert C."/>
        </authorList>
    </citation>
    <scope>NUCLEOTIDE SEQUENCE</scope>
    <source>
        <strain evidence="3">CGMCC 1.16548</strain>
    </source>
</reference>
<keyword evidence="4" id="KW-1185">Reference proteome</keyword>
<evidence type="ECO:0000313" key="4">
    <source>
        <dbReference type="Proteomes" id="UP000617531"/>
    </source>
</evidence>
<keyword evidence="2" id="KW-0812">Transmembrane</keyword>
<feature type="transmembrane region" description="Helical" evidence="2">
    <location>
        <begin position="32"/>
        <end position="54"/>
    </location>
</feature>
<dbReference type="RefSeq" id="WP_191281791.1">
    <property type="nucleotide sequence ID" value="NZ_BNAI01000001.1"/>
</dbReference>
<evidence type="ECO:0000256" key="2">
    <source>
        <dbReference type="SAM" id="Phobius"/>
    </source>
</evidence>
<evidence type="ECO:0000313" key="3">
    <source>
        <dbReference type="EMBL" id="GHF07417.1"/>
    </source>
</evidence>
<proteinExistence type="predicted"/>
<dbReference type="EMBL" id="BNAI01000001">
    <property type="protein sequence ID" value="GHF07417.1"/>
    <property type="molecule type" value="Genomic_DNA"/>
</dbReference>